<dbReference type="RefSeq" id="WP_111351435.1">
    <property type="nucleotide sequence ID" value="NZ_QHHQ01000008.1"/>
</dbReference>
<dbReference type="GO" id="GO:0016747">
    <property type="term" value="F:acyltransferase activity, transferring groups other than amino-acyl groups"/>
    <property type="evidence" value="ECO:0007669"/>
    <property type="project" value="InterPro"/>
</dbReference>
<comment type="caution">
    <text evidence="4">The sequence shown here is derived from an EMBL/GenBank/DDBJ whole genome shotgun (WGS) entry which is preliminary data.</text>
</comment>
<dbReference type="InterPro" id="IPR000182">
    <property type="entry name" value="GNAT_dom"/>
</dbReference>
<dbReference type="InterPro" id="IPR050832">
    <property type="entry name" value="Bact_Acetyltransf"/>
</dbReference>
<evidence type="ECO:0000259" key="3">
    <source>
        <dbReference type="PROSITE" id="PS51186"/>
    </source>
</evidence>
<dbReference type="OrthoDB" id="9799154at2"/>
<dbReference type="Gene3D" id="3.40.630.30">
    <property type="match status" value="1"/>
</dbReference>
<dbReference type="Pfam" id="PF00583">
    <property type="entry name" value="Acetyltransf_1"/>
    <property type="match status" value="1"/>
</dbReference>
<dbReference type="CDD" id="cd04301">
    <property type="entry name" value="NAT_SF"/>
    <property type="match status" value="1"/>
</dbReference>
<organism evidence="4 5">
    <name type="scientific">Acuticoccus sediminis</name>
    <dbReference type="NCBI Taxonomy" id="2184697"/>
    <lineage>
        <taxon>Bacteria</taxon>
        <taxon>Pseudomonadati</taxon>
        <taxon>Pseudomonadota</taxon>
        <taxon>Alphaproteobacteria</taxon>
        <taxon>Hyphomicrobiales</taxon>
        <taxon>Amorphaceae</taxon>
        <taxon>Acuticoccus</taxon>
    </lineage>
</organism>
<sequence length="178" mass="20064">MSTAAIAIRTAKPTDAHGLADVHDDAWRFAYRGILPGVELERMIARRGPTWWHKAITRRVPIVVLENGGQVRGYVTYGGSRVRTLPYRAEIYELYIHPEYSGLGFGRRLFRTVQQRLLRRGHDALVVWCLADNDPACRFYEAMGGRPVAGADEMFQDVRVAKVAYGFDQGVPDPDSTE</sequence>
<reference evidence="4 5" key="1">
    <citation type="submission" date="2018-05" db="EMBL/GenBank/DDBJ databases">
        <title>Acuticoccus sediminis sp. nov., isolated from deep-sea sediment of Indian Ocean.</title>
        <authorList>
            <person name="Liu X."/>
            <person name="Lai Q."/>
            <person name="Du Y."/>
            <person name="Sun F."/>
            <person name="Zhang X."/>
            <person name="Wang S."/>
            <person name="Shao Z."/>
        </authorList>
    </citation>
    <scope>NUCLEOTIDE SEQUENCE [LARGE SCALE GENOMIC DNA]</scope>
    <source>
        <strain evidence="4 5">PTG4-2</strain>
    </source>
</reference>
<evidence type="ECO:0000313" key="5">
    <source>
        <dbReference type="Proteomes" id="UP000249590"/>
    </source>
</evidence>
<evidence type="ECO:0000256" key="2">
    <source>
        <dbReference type="ARBA" id="ARBA00023315"/>
    </source>
</evidence>
<keyword evidence="2" id="KW-0012">Acyltransferase</keyword>
<evidence type="ECO:0000256" key="1">
    <source>
        <dbReference type="ARBA" id="ARBA00022679"/>
    </source>
</evidence>
<dbReference type="EMBL" id="QHHQ01000008">
    <property type="protein sequence ID" value="RAH97630.1"/>
    <property type="molecule type" value="Genomic_DNA"/>
</dbReference>
<name>A0A8B2NR62_9HYPH</name>
<dbReference type="SUPFAM" id="SSF55729">
    <property type="entry name" value="Acyl-CoA N-acyltransferases (Nat)"/>
    <property type="match status" value="1"/>
</dbReference>
<protein>
    <submittedName>
        <fullName evidence="4">GNAT family N-acetyltransferase</fullName>
    </submittedName>
</protein>
<gene>
    <name evidence="4" type="ORF">DLJ53_27650</name>
</gene>
<accession>A0A8B2NR62</accession>
<proteinExistence type="predicted"/>
<dbReference type="PANTHER" id="PTHR43877">
    <property type="entry name" value="AMINOALKYLPHOSPHONATE N-ACETYLTRANSFERASE-RELATED-RELATED"/>
    <property type="match status" value="1"/>
</dbReference>
<dbReference type="PROSITE" id="PS51186">
    <property type="entry name" value="GNAT"/>
    <property type="match status" value="1"/>
</dbReference>
<dbReference type="Proteomes" id="UP000249590">
    <property type="component" value="Unassembled WGS sequence"/>
</dbReference>
<dbReference type="InterPro" id="IPR016181">
    <property type="entry name" value="Acyl_CoA_acyltransferase"/>
</dbReference>
<keyword evidence="5" id="KW-1185">Reference proteome</keyword>
<evidence type="ECO:0000313" key="4">
    <source>
        <dbReference type="EMBL" id="RAH97630.1"/>
    </source>
</evidence>
<feature type="domain" description="N-acetyltransferase" evidence="3">
    <location>
        <begin position="6"/>
        <end position="159"/>
    </location>
</feature>
<dbReference type="AlphaFoldDB" id="A0A8B2NR62"/>
<keyword evidence="1 4" id="KW-0808">Transferase</keyword>